<feature type="transmembrane region" description="Helical" evidence="1">
    <location>
        <begin position="127"/>
        <end position="153"/>
    </location>
</feature>
<evidence type="ECO:0000313" key="2">
    <source>
        <dbReference type="EMBL" id="OOM75829.1"/>
    </source>
</evidence>
<dbReference type="Proteomes" id="UP000190890">
    <property type="component" value="Unassembled WGS sequence"/>
</dbReference>
<dbReference type="STRING" id="29367.CLPUN_30630"/>
<gene>
    <name evidence="2" type="ORF">CLPUN_30630</name>
</gene>
<keyword evidence="1" id="KW-0472">Membrane</keyword>
<evidence type="ECO:0000313" key="3">
    <source>
        <dbReference type="Proteomes" id="UP000190890"/>
    </source>
</evidence>
<feature type="transmembrane region" description="Helical" evidence="1">
    <location>
        <begin position="201"/>
        <end position="216"/>
    </location>
</feature>
<protein>
    <recommendedName>
        <fullName evidence="4">O-antigen ligase</fullName>
    </recommendedName>
</protein>
<reference evidence="2 3" key="1">
    <citation type="submission" date="2016-05" db="EMBL/GenBank/DDBJ databases">
        <title>Microbial solvent formation.</title>
        <authorList>
            <person name="Poehlein A."/>
            <person name="Montoya Solano J.D."/>
            <person name="Flitsch S."/>
            <person name="Krabben P."/>
            <person name="Duerre P."/>
            <person name="Daniel R."/>
        </authorList>
    </citation>
    <scope>NUCLEOTIDE SEQUENCE [LARGE SCALE GENOMIC DNA]</scope>
    <source>
        <strain evidence="2 3">DSM 2619</strain>
    </source>
</reference>
<feature type="transmembrane region" description="Helical" evidence="1">
    <location>
        <begin position="370"/>
        <end position="389"/>
    </location>
</feature>
<feature type="transmembrane region" description="Helical" evidence="1">
    <location>
        <begin position="39"/>
        <end position="58"/>
    </location>
</feature>
<comment type="caution">
    <text evidence="2">The sequence shown here is derived from an EMBL/GenBank/DDBJ whole genome shotgun (WGS) entry which is preliminary data.</text>
</comment>
<feature type="transmembrane region" description="Helical" evidence="1">
    <location>
        <begin position="70"/>
        <end position="92"/>
    </location>
</feature>
<feature type="transmembrane region" description="Helical" evidence="1">
    <location>
        <begin position="173"/>
        <end position="189"/>
    </location>
</feature>
<feature type="transmembrane region" description="Helical" evidence="1">
    <location>
        <begin position="7"/>
        <end position="27"/>
    </location>
</feature>
<organism evidence="2 3">
    <name type="scientific">Clostridium puniceum</name>
    <dbReference type="NCBI Taxonomy" id="29367"/>
    <lineage>
        <taxon>Bacteria</taxon>
        <taxon>Bacillati</taxon>
        <taxon>Bacillota</taxon>
        <taxon>Clostridia</taxon>
        <taxon>Eubacteriales</taxon>
        <taxon>Clostridiaceae</taxon>
        <taxon>Clostridium</taxon>
    </lineage>
</organism>
<evidence type="ECO:0000256" key="1">
    <source>
        <dbReference type="SAM" id="Phobius"/>
    </source>
</evidence>
<feature type="transmembrane region" description="Helical" evidence="1">
    <location>
        <begin position="98"/>
        <end position="115"/>
    </location>
</feature>
<evidence type="ECO:0008006" key="4">
    <source>
        <dbReference type="Google" id="ProtNLM"/>
    </source>
</evidence>
<feature type="transmembrane region" description="Helical" evidence="1">
    <location>
        <begin position="245"/>
        <end position="262"/>
    </location>
</feature>
<dbReference type="OrthoDB" id="10007076at2"/>
<dbReference type="EMBL" id="LZZM01000180">
    <property type="protein sequence ID" value="OOM75829.1"/>
    <property type="molecule type" value="Genomic_DNA"/>
</dbReference>
<sequence>MKKIVTYILLLILLLEIKFFYIISLPQELSGFNTYNNKVLILILMLIGLIIFFIDGLKFGLKKRLFNKEVIGLLIIYLIQVCSSCFVYNQGFIEVIKASYYFFIPLLYYLLISFLDDEKKYRKLFRIIILFSSILSFLFIIQSIAYEEFGIIFLKLEKLSGSIFFIRNNRIRLIQPALIISFSLILSWAELIKLEKKNDKLLYVYNIIFGLIYLILVCQTRMLTLSVITSMLAILLLKRKSNIKQLTLIIFIINLFLFIYNINFTKNFIQSFDATDFAWSMHARTEALNYYIEKIINNPIIPIGLLNEANNLERFYIIHGKQGYLYESDVGIVGLAVTLGVVGLVWFILLIIKLFRIIIYVYRKKKLNEYIELVGIITFVIINVITLIITDIERIICLPVILAIFEHVYIRSYDGSKE</sequence>
<dbReference type="AlphaFoldDB" id="A0A1S8TDY5"/>
<keyword evidence="1" id="KW-0812">Transmembrane</keyword>
<keyword evidence="3" id="KW-1185">Reference proteome</keyword>
<accession>A0A1S8TDY5</accession>
<name>A0A1S8TDY5_9CLOT</name>
<feature type="transmembrane region" description="Helical" evidence="1">
    <location>
        <begin position="332"/>
        <end position="358"/>
    </location>
</feature>
<keyword evidence="1" id="KW-1133">Transmembrane helix</keyword>
<proteinExistence type="predicted"/>